<name>R7RXR5_STEHR</name>
<evidence type="ECO:0000256" key="1">
    <source>
        <dbReference type="SAM" id="MobiDB-lite"/>
    </source>
</evidence>
<dbReference type="RefSeq" id="XP_007310807.1">
    <property type="nucleotide sequence ID" value="XM_007310745.1"/>
</dbReference>
<dbReference type="Proteomes" id="UP000053927">
    <property type="component" value="Unassembled WGS sequence"/>
</dbReference>
<proteinExistence type="predicted"/>
<organism evidence="3 4">
    <name type="scientific">Stereum hirsutum (strain FP-91666)</name>
    <name type="common">White-rot fungus</name>
    <dbReference type="NCBI Taxonomy" id="721885"/>
    <lineage>
        <taxon>Eukaryota</taxon>
        <taxon>Fungi</taxon>
        <taxon>Dikarya</taxon>
        <taxon>Basidiomycota</taxon>
        <taxon>Agaricomycotina</taxon>
        <taxon>Agaricomycetes</taxon>
        <taxon>Russulales</taxon>
        <taxon>Stereaceae</taxon>
        <taxon>Stereum</taxon>
    </lineage>
</organism>
<dbReference type="AlphaFoldDB" id="R7RXR5"/>
<evidence type="ECO:0000313" key="3">
    <source>
        <dbReference type="EMBL" id="EIM80201.1"/>
    </source>
</evidence>
<feature type="compositionally biased region" description="Polar residues" evidence="1">
    <location>
        <begin position="801"/>
        <end position="810"/>
    </location>
</feature>
<feature type="region of interest" description="Disordered" evidence="1">
    <location>
        <begin position="718"/>
        <end position="810"/>
    </location>
</feature>
<reference evidence="4" key="1">
    <citation type="journal article" date="2012" name="Science">
        <title>The Paleozoic origin of enzymatic lignin decomposition reconstructed from 31 fungal genomes.</title>
        <authorList>
            <person name="Floudas D."/>
            <person name="Binder M."/>
            <person name="Riley R."/>
            <person name="Barry K."/>
            <person name="Blanchette R.A."/>
            <person name="Henrissat B."/>
            <person name="Martinez A.T."/>
            <person name="Otillar R."/>
            <person name="Spatafora J.W."/>
            <person name="Yadav J.S."/>
            <person name="Aerts A."/>
            <person name="Benoit I."/>
            <person name="Boyd A."/>
            <person name="Carlson A."/>
            <person name="Copeland A."/>
            <person name="Coutinho P.M."/>
            <person name="de Vries R.P."/>
            <person name="Ferreira P."/>
            <person name="Findley K."/>
            <person name="Foster B."/>
            <person name="Gaskell J."/>
            <person name="Glotzer D."/>
            <person name="Gorecki P."/>
            <person name="Heitman J."/>
            <person name="Hesse C."/>
            <person name="Hori C."/>
            <person name="Igarashi K."/>
            <person name="Jurgens J.A."/>
            <person name="Kallen N."/>
            <person name="Kersten P."/>
            <person name="Kohler A."/>
            <person name="Kuees U."/>
            <person name="Kumar T.K.A."/>
            <person name="Kuo A."/>
            <person name="LaButti K."/>
            <person name="Larrondo L.F."/>
            <person name="Lindquist E."/>
            <person name="Ling A."/>
            <person name="Lombard V."/>
            <person name="Lucas S."/>
            <person name="Lundell T."/>
            <person name="Martin R."/>
            <person name="McLaughlin D.J."/>
            <person name="Morgenstern I."/>
            <person name="Morin E."/>
            <person name="Murat C."/>
            <person name="Nagy L.G."/>
            <person name="Nolan M."/>
            <person name="Ohm R.A."/>
            <person name="Patyshakuliyeva A."/>
            <person name="Rokas A."/>
            <person name="Ruiz-Duenas F.J."/>
            <person name="Sabat G."/>
            <person name="Salamov A."/>
            <person name="Samejima M."/>
            <person name="Schmutz J."/>
            <person name="Slot J.C."/>
            <person name="St John F."/>
            <person name="Stenlid J."/>
            <person name="Sun H."/>
            <person name="Sun S."/>
            <person name="Syed K."/>
            <person name="Tsang A."/>
            <person name="Wiebenga A."/>
            <person name="Young D."/>
            <person name="Pisabarro A."/>
            <person name="Eastwood D.C."/>
            <person name="Martin F."/>
            <person name="Cullen D."/>
            <person name="Grigoriev I.V."/>
            <person name="Hibbett D.S."/>
        </authorList>
    </citation>
    <scope>NUCLEOTIDE SEQUENCE [LARGE SCALE GENOMIC DNA]</scope>
    <source>
        <strain evidence="4">FP-91666</strain>
    </source>
</reference>
<accession>R7RXR5</accession>
<sequence length="810" mass="91786">MDFSVGMNPGPREFWVPISQSRLDSFHRLPHRTLRNSINLRHAEEWLNAESSAITAVKLAFQYALEHPNDGLGMFGRILISLENQYPNTSRQLWHQLAQPRLAVIYSATFSPNTPPNFRPTILSILLKPEIRTLADLQPPLRSARNSLRPIARLAPETLAYCFLLLRSQEVQTFLGPKPNHDPTGIQGLLAITHVCRRWRDVAIDCKALWRHLDTSCGSKWFNTMLSRAGSLPLVVSAEYAHEPDLSIIRWSIAPNINRIESLSLSAPFGNALTKCLACLPRELPTLKELKVEASYESTSTELMPVDRTFLGKYTPLLSNLALLGVEFYEPLQMVVPNITSLFLSLTPASDFRVTPDDLSSWMARSPGDVVFGVLLDVLEQLPSLRYLTIIKYLRPPESGDLFSHPIVRLLDLRSLTLFEDAAECVRLLRHLYIPPTALRHISAKVRLDDAEDVDAHVDALEDAAQELMLHDGMQSRMRMISIEAYSENESQLPEFFHGEPEEGLEKRIYVRHWLDACPGEIDDFIPIPQTVPDIRIALKHSVEDNVESRGFPLVNAVRKVVAMEFSAVETLSLPWFVDAEDKHSDLLNAEWWIAGFGQMHQLRHVEACARVGHALIEALVRHRDFGDTTLYSANMIRSENFELYHPQLTHIALSQIDFDECRDGKQTTYEMLHSALSTRSASGCPVQWLLIEMSTITKQSVDELSRMVESVLWDEDWGSREDEDSATSGYPEEVSHWSINDEYQDEDEDDEDQDDDDDDEDRDDDDDEDRDGDDDEDRDDDEDGDPGSTSSSDIRDLMDTANNGSPSMV</sequence>
<feature type="compositionally biased region" description="Acidic residues" evidence="1">
    <location>
        <begin position="743"/>
        <end position="786"/>
    </location>
</feature>
<dbReference type="Pfam" id="PF12937">
    <property type="entry name" value="F-box-like"/>
    <property type="match status" value="1"/>
</dbReference>
<dbReference type="EMBL" id="JH687399">
    <property type="protein sequence ID" value="EIM80201.1"/>
    <property type="molecule type" value="Genomic_DNA"/>
</dbReference>
<dbReference type="Gene3D" id="1.20.1280.50">
    <property type="match status" value="1"/>
</dbReference>
<dbReference type="KEGG" id="shs:STEHIDRAFT_172849"/>
<keyword evidence="4" id="KW-1185">Reference proteome</keyword>
<gene>
    <name evidence="3" type="ORF">STEHIDRAFT_172849</name>
</gene>
<feature type="domain" description="F-box" evidence="2">
    <location>
        <begin position="189"/>
        <end position="215"/>
    </location>
</feature>
<dbReference type="InterPro" id="IPR001810">
    <property type="entry name" value="F-box_dom"/>
</dbReference>
<dbReference type="OrthoDB" id="2269034at2759"/>
<dbReference type="GeneID" id="18804153"/>
<evidence type="ECO:0000313" key="4">
    <source>
        <dbReference type="Proteomes" id="UP000053927"/>
    </source>
</evidence>
<protein>
    <recommendedName>
        <fullName evidence="2">F-box domain-containing protein</fullName>
    </recommendedName>
</protein>
<evidence type="ECO:0000259" key="2">
    <source>
        <dbReference type="Pfam" id="PF12937"/>
    </source>
</evidence>